<dbReference type="GO" id="GO:0005886">
    <property type="term" value="C:plasma membrane"/>
    <property type="evidence" value="ECO:0007669"/>
    <property type="project" value="UniProtKB-SubCell"/>
</dbReference>
<keyword evidence="7" id="KW-0406">Ion transport</keyword>
<dbReference type="PANTHER" id="PTHR10110">
    <property type="entry name" value="SODIUM/HYDROGEN EXCHANGER"/>
    <property type="match status" value="1"/>
</dbReference>
<feature type="domain" description="Cation/H+ exchanger transmembrane" evidence="12">
    <location>
        <begin position="427"/>
        <end position="486"/>
    </location>
</feature>
<comment type="caution">
    <text evidence="13">The sequence shown here is derived from an EMBL/GenBank/DDBJ whole genome shotgun (WGS) entry which is preliminary data.</text>
</comment>
<feature type="transmembrane region" description="Helical" evidence="11">
    <location>
        <begin position="231"/>
        <end position="249"/>
    </location>
</feature>
<dbReference type="Gene3D" id="6.10.140.1330">
    <property type="match status" value="1"/>
</dbReference>
<dbReference type="PANTHER" id="PTHR10110:SF86">
    <property type="entry name" value="SODIUM_HYDROGEN EXCHANGER 7"/>
    <property type="match status" value="1"/>
</dbReference>
<reference evidence="13 14" key="1">
    <citation type="submission" date="2018-01" db="EMBL/GenBank/DDBJ databases">
        <title>Lactibacter flavus gen. nov., sp. nov., a novel bacterium of the family Propionibacteriaceae isolated from raw milk and dairy products.</title>
        <authorList>
            <person name="Wenning M."/>
            <person name="Breitenwieser F."/>
            <person name="Huptas C."/>
            <person name="von Neubeck M."/>
            <person name="Busse H.-J."/>
            <person name="Scherer S."/>
        </authorList>
    </citation>
    <scope>NUCLEOTIDE SEQUENCE [LARGE SCALE GENOMIC DNA]</scope>
    <source>
        <strain evidence="13 14">VG341</strain>
    </source>
</reference>
<dbReference type="GO" id="GO:0015385">
    <property type="term" value="F:sodium:proton antiporter activity"/>
    <property type="evidence" value="ECO:0007669"/>
    <property type="project" value="InterPro"/>
</dbReference>
<feature type="transmembrane region" description="Helical" evidence="11">
    <location>
        <begin position="180"/>
        <end position="201"/>
    </location>
</feature>
<keyword evidence="9" id="KW-0739">Sodium transport</keyword>
<evidence type="ECO:0000256" key="2">
    <source>
        <dbReference type="ARBA" id="ARBA00022448"/>
    </source>
</evidence>
<evidence type="ECO:0000256" key="5">
    <source>
        <dbReference type="ARBA" id="ARBA00022989"/>
    </source>
</evidence>
<dbReference type="GO" id="GO:0015386">
    <property type="term" value="F:potassium:proton antiporter activity"/>
    <property type="evidence" value="ECO:0007669"/>
    <property type="project" value="TreeGrafter"/>
</dbReference>
<feature type="compositionally biased region" description="Basic and acidic residues" evidence="10">
    <location>
        <begin position="389"/>
        <end position="398"/>
    </location>
</feature>
<evidence type="ECO:0000256" key="9">
    <source>
        <dbReference type="ARBA" id="ARBA00023201"/>
    </source>
</evidence>
<feature type="transmembrane region" description="Helical" evidence="11">
    <location>
        <begin position="433"/>
        <end position="450"/>
    </location>
</feature>
<evidence type="ECO:0000256" key="3">
    <source>
        <dbReference type="ARBA" id="ARBA00022475"/>
    </source>
</evidence>
<evidence type="ECO:0000256" key="6">
    <source>
        <dbReference type="ARBA" id="ARBA00023053"/>
    </source>
</evidence>
<gene>
    <name evidence="13" type="ORF">C1706_08380</name>
</gene>
<keyword evidence="2" id="KW-0813">Transport</keyword>
<accession>A0A4Q2EFC7</accession>
<evidence type="ECO:0000256" key="10">
    <source>
        <dbReference type="SAM" id="MobiDB-lite"/>
    </source>
</evidence>
<feature type="domain" description="Cation/H+ exchanger transmembrane" evidence="12">
    <location>
        <begin position="11"/>
        <end position="331"/>
    </location>
</feature>
<organism evidence="13 14">
    <name type="scientific">Propioniciclava flava</name>
    <dbReference type="NCBI Taxonomy" id="2072026"/>
    <lineage>
        <taxon>Bacteria</taxon>
        <taxon>Bacillati</taxon>
        <taxon>Actinomycetota</taxon>
        <taxon>Actinomycetes</taxon>
        <taxon>Propionibacteriales</taxon>
        <taxon>Propionibacteriaceae</taxon>
        <taxon>Propioniciclava</taxon>
    </lineage>
</organism>
<dbReference type="Pfam" id="PF00999">
    <property type="entry name" value="Na_H_Exchanger"/>
    <property type="match status" value="2"/>
</dbReference>
<feature type="transmembrane region" description="Helical" evidence="11">
    <location>
        <begin position="51"/>
        <end position="71"/>
    </location>
</feature>
<comment type="subcellular location">
    <subcellularLocation>
        <location evidence="1">Cell membrane</location>
        <topology evidence="1">Multi-pass membrane protein</topology>
    </subcellularLocation>
</comment>
<feature type="transmembrane region" description="Helical" evidence="11">
    <location>
        <begin position="299"/>
        <end position="324"/>
    </location>
</feature>
<evidence type="ECO:0000256" key="4">
    <source>
        <dbReference type="ARBA" id="ARBA00022692"/>
    </source>
</evidence>
<evidence type="ECO:0000313" key="13">
    <source>
        <dbReference type="EMBL" id="RXW32207.1"/>
    </source>
</evidence>
<dbReference type="GO" id="GO:0051453">
    <property type="term" value="P:regulation of intracellular pH"/>
    <property type="evidence" value="ECO:0007669"/>
    <property type="project" value="TreeGrafter"/>
</dbReference>
<keyword evidence="6" id="KW-0915">Sodium</keyword>
<evidence type="ECO:0000259" key="12">
    <source>
        <dbReference type="Pfam" id="PF00999"/>
    </source>
</evidence>
<feature type="transmembrane region" description="Helical" evidence="11">
    <location>
        <begin position="111"/>
        <end position="132"/>
    </location>
</feature>
<dbReference type="AlphaFoldDB" id="A0A4Q2EFC7"/>
<dbReference type="GO" id="GO:0098719">
    <property type="term" value="P:sodium ion import across plasma membrane"/>
    <property type="evidence" value="ECO:0007669"/>
    <property type="project" value="TreeGrafter"/>
</dbReference>
<keyword evidence="3" id="KW-1003">Cell membrane</keyword>
<feature type="compositionally biased region" description="Basic and acidic residues" evidence="10">
    <location>
        <begin position="357"/>
        <end position="369"/>
    </location>
</feature>
<dbReference type="EMBL" id="PPCV01000005">
    <property type="protein sequence ID" value="RXW32207.1"/>
    <property type="molecule type" value="Genomic_DNA"/>
</dbReference>
<keyword evidence="8 11" id="KW-0472">Membrane</keyword>
<dbReference type="Proteomes" id="UP000290624">
    <property type="component" value="Unassembled WGS sequence"/>
</dbReference>
<feature type="transmembrane region" description="Helical" evidence="11">
    <location>
        <begin position="83"/>
        <end position="105"/>
    </location>
</feature>
<dbReference type="InterPro" id="IPR018422">
    <property type="entry name" value="Cation/H_exchanger_CPA1"/>
</dbReference>
<evidence type="ECO:0000256" key="11">
    <source>
        <dbReference type="SAM" id="Phobius"/>
    </source>
</evidence>
<dbReference type="OrthoDB" id="57886at2"/>
<evidence type="ECO:0000256" key="8">
    <source>
        <dbReference type="ARBA" id="ARBA00023136"/>
    </source>
</evidence>
<evidence type="ECO:0000256" key="7">
    <source>
        <dbReference type="ARBA" id="ARBA00023065"/>
    </source>
</evidence>
<keyword evidence="4 11" id="KW-0812">Transmembrane</keyword>
<keyword evidence="14" id="KW-1185">Reference proteome</keyword>
<feature type="transmembrane region" description="Helical" evidence="11">
    <location>
        <begin position="462"/>
        <end position="482"/>
    </location>
</feature>
<protein>
    <submittedName>
        <fullName evidence="13">Cation:proton antiporter</fullName>
    </submittedName>
</protein>
<feature type="region of interest" description="Disordered" evidence="10">
    <location>
        <begin position="357"/>
        <end position="398"/>
    </location>
</feature>
<proteinExistence type="predicted"/>
<keyword evidence="5 11" id="KW-1133">Transmembrane helix</keyword>
<name>A0A4Q2EFC7_9ACTN</name>
<evidence type="ECO:0000256" key="1">
    <source>
        <dbReference type="ARBA" id="ARBA00004651"/>
    </source>
</evidence>
<feature type="transmembrane region" description="Helical" evidence="11">
    <location>
        <begin position="270"/>
        <end position="287"/>
    </location>
</feature>
<sequence length="572" mass="60425">MEMLVWGVALFALVAAAGVLGPRIGVADPLLLVMAGLLIGVLPMVPDVVVQPDLVLEVLLPPLLYAAAVSLPPMGLRREFTAISGLSVALVVGTALVLGLVFAWLIPGVGFAWGAALGAIISPTDAAATAIVKKAGVPQRAIVILEGEALLNDATALVLLRTAVAAALGTFSLGAAIGTFAYAVVVAIVIGGVVGVVTVWLRARIEEPALATIVSFTVPFVASVPAEALHASGLVAAVVAGLVTSLRGAGRLPPLHRLSDRQNWASVQRVLEGLVFLTMGLQLPSVIGDVAAGDFGVRFALAVSLLALAIALGVRAAYVLPLLWRLQYRVRRDQQRAAKLDRIRDKVEVAKESGEPLILTRHDRADPPRRRPRRSAAPTQVDGAGQRPGGREHPGERSRRLVGKEIALLGRRVRRAMADLDYFVRQPLGRREGLVVVWAGMRGAVTVATAQTLPVDTPHRPLLVFIAFAVATISLLGQGLTVGPLASRLYRDPQAEPDREDQAAERNEVAQVLRAAADAHAGEPAVDIVIAQRAALLRARSELAVDGDVLDTALRRLDAAQIEWEVRRGKSV</sequence>
<evidence type="ECO:0000313" key="14">
    <source>
        <dbReference type="Proteomes" id="UP000290624"/>
    </source>
</evidence>
<dbReference type="InterPro" id="IPR006153">
    <property type="entry name" value="Cation/H_exchanger_TM"/>
</dbReference>